<evidence type="ECO:0000256" key="1">
    <source>
        <dbReference type="SAM" id="Phobius"/>
    </source>
</evidence>
<evidence type="ECO:0000313" key="3">
    <source>
        <dbReference type="Proteomes" id="UP001499974"/>
    </source>
</evidence>
<keyword evidence="1" id="KW-1133">Transmembrane helix</keyword>
<dbReference type="PROSITE" id="PS51257">
    <property type="entry name" value="PROKAR_LIPOPROTEIN"/>
    <property type="match status" value="1"/>
</dbReference>
<keyword evidence="3" id="KW-1185">Reference proteome</keyword>
<evidence type="ECO:0008006" key="4">
    <source>
        <dbReference type="Google" id="ProtNLM"/>
    </source>
</evidence>
<dbReference type="Proteomes" id="UP001499974">
    <property type="component" value="Unassembled WGS sequence"/>
</dbReference>
<feature type="transmembrane region" description="Helical" evidence="1">
    <location>
        <begin position="20"/>
        <end position="40"/>
    </location>
</feature>
<feature type="transmembrane region" description="Helical" evidence="1">
    <location>
        <begin position="46"/>
        <end position="68"/>
    </location>
</feature>
<evidence type="ECO:0000313" key="2">
    <source>
        <dbReference type="EMBL" id="GAA4695237.1"/>
    </source>
</evidence>
<proteinExistence type="predicted"/>
<dbReference type="RefSeq" id="WP_345519515.1">
    <property type="nucleotide sequence ID" value="NZ_BAABKM010000002.1"/>
</dbReference>
<name>A0ABP8WXL4_9ACTN</name>
<sequence length="76" mass="7354">MVDERSDAGSDAGLRGRDLIGLGGLLAGCVVVGMVLGLLVDNAAGSAPVGVLVGIGLGVLLGAVAFVVRVRAALRG</sequence>
<dbReference type="EMBL" id="BAABKM010000002">
    <property type="protein sequence ID" value="GAA4695237.1"/>
    <property type="molecule type" value="Genomic_DNA"/>
</dbReference>
<protein>
    <recommendedName>
        <fullName evidence="4">AtpZ/AtpI family protein</fullName>
    </recommendedName>
</protein>
<keyword evidence="1" id="KW-0812">Transmembrane</keyword>
<organism evidence="2 3">
    <name type="scientific">Nocardioides conyzicola</name>
    <dbReference type="NCBI Taxonomy" id="1651781"/>
    <lineage>
        <taxon>Bacteria</taxon>
        <taxon>Bacillati</taxon>
        <taxon>Actinomycetota</taxon>
        <taxon>Actinomycetes</taxon>
        <taxon>Propionibacteriales</taxon>
        <taxon>Nocardioidaceae</taxon>
        <taxon>Nocardioides</taxon>
    </lineage>
</organism>
<comment type="caution">
    <text evidence="2">The sequence shown here is derived from an EMBL/GenBank/DDBJ whole genome shotgun (WGS) entry which is preliminary data.</text>
</comment>
<accession>A0ABP8WXL4</accession>
<reference evidence="3" key="1">
    <citation type="journal article" date="2019" name="Int. J. Syst. Evol. Microbiol.">
        <title>The Global Catalogue of Microorganisms (GCM) 10K type strain sequencing project: providing services to taxonomists for standard genome sequencing and annotation.</title>
        <authorList>
            <consortium name="The Broad Institute Genomics Platform"/>
            <consortium name="The Broad Institute Genome Sequencing Center for Infectious Disease"/>
            <person name="Wu L."/>
            <person name="Ma J."/>
        </authorList>
    </citation>
    <scope>NUCLEOTIDE SEQUENCE [LARGE SCALE GENOMIC DNA]</scope>
    <source>
        <strain evidence="3">JCM 18531</strain>
    </source>
</reference>
<keyword evidence="1" id="KW-0472">Membrane</keyword>
<gene>
    <name evidence="2" type="ORF">GCM10023349_08050</name>
</gene>